<keyword evidence="1" id="KW-0812">Transmembrane</keyword>
<keyword evidence="1" id="KW-0472">Membrane</keyword>
<name>A0A914RL74_PAREQ</name>
<accession>A0A914RL74</accession>
<protein>
    <submittedName>
        <fullName evidence="3">Uncharacterized protein</fullName>
    </submittedName>
</protein>
<organism evidence="2 3">
    <name type="scientific">Parascaris equorum</name>
    <name type="common">Equine roundworm</name>
    <dbReference type="NCBI Taxonomy" id="6256"/>
    <lineage>
        <taxon>Eukaryota</taxon>
        <taxon>Metazoa</taxon>
        <taxon>Ecdysozoa</taxon>
        <taxon>Nematoda</taxon>
        <taxon>Chromadorea</taxon>
        <taxon>Rhabditida</taxon>
        <taxon>Spirurina</taxon>
        <taxon>Ascaridomorpha</taxon>
        <taxon>Ascaridoidea</taxon>
        <taxon>Ascarididae</taxon>
        <taxon>Parascaris</taxon>
    </lineage>
</organism>
<dbReference type="WBParaSite" id="PEQ_0000260201-mRNA-1">
    <property type="protein sequence ID" value="PEQ_0000260201-mRNA-1"/>
    <property type="gene ID" value="PEQ_0000260201"/>
</dbReference>
<keyword evidence="1" id="KW-1133">Transmembrane helix</keyword>
<feature type="transmembrane region" description="Helical" evidence="1">
    <location>
        <begin position="50"/>
        <end position="70"/>
    </location>
</feature>
<evidence type="ECO:0000313" key="3">
    <source>
        <dbReference type="WBParaSite" id="PEQ_0000260201-mRNA-1"/>
    </source>
</evidence>
<keyword evidence="2" id="KW-1185">Reference proteome</keyword>
<proteinExistence type="predicted"/>
<sequence>MEFQSKKFQSAINQIPQCDWIERAHEMEKRLGRDCAFSVAKQVHNCLSKIVTLFFLVMISIGGSPYCAFLR</sequence>
<evidence type="ECO:0000256" key="1">
    <source>
        <dbReference type="SAM" id="Phobius"/>
    </source>
</evidence>
<reference evidence="3" key="1">
    <citation type="submission" date="2022-11" db="UniProtKB">
        <authorList>
            <consortium name="WormBaseParasite"/>
        </authorList>
    </citation>
    <scope>IDENTIFICATION</scope>
</reference>
<dbReference type="Proteomes" id="UP000887564">
    <property type="component" value="Unplaced"/>
</dbReference>
<evidence type="ECO:0000313" key="2">
    <source>
        <dbReference type="Proteomes" id="UP000887564"/>
    </source>
</evidence>
<dbReference type="AlphaFoldDB" id="A0A914RL74"/>